<organism evidence="1 2">
    <name type="scientific">Mycena venus</name>
    <dbReference type="NCBI Taxonomy" id="2733690"/>
    <lineage>
        <taxon>Eukaryota</taxon>
        <taxon>Fungi</taxon>
        <taxon>Dikarya</taxon>
        <taxon>Basidiomycota</taxon>
        <taxon>Agaricomycotina</taxon>
        <taxon>Agaricomycetes</taxon>
        <taxon>Agaricomycetidae</taxon>
        <taxon>Agaricales</taxon>
        <taxon>Marasmiineae</taxon>
        <taxon>Mycenaceae</taxon>
        <taxon>Mycena</taxon>
    </lineage>
</organism>
<proteinExistence type="predicted"/>
<gene>
    <name evidence="1" type="ORF">MVEN_02559900</name>
</gene>
<sequence length="289" mass="32258">MLQNVVHLIIRDCGITAPPNLWWCLAAYFGHPCLRSLSILTAYVPALVLSHAASSVPHVELRDVRVDAHGAHPPAEIPSAQLTLAHLQFSYCNYDDGTKMTPMHILSYLHGLKWLEIELAYEEDLDNLTKVAQVCKHGLEQISLSRRVMSGPFYQLPNFPPMESLRFIELRFFTFSGMVGLSDLLATIPTASQIPCIEAIKMSIEYADFVVSTRGPEFDFDAGLMSHPYLHRMCFRLVFKSASSIDGGRSVLGEYIRKQLLKTQESGVLVTVTVESKSTQSACPESTQR</sequence>
<comment type="caution">
    <text evidence="1">The sequence shown here is derived from an EMBL/GenBank/DDBJ whole genome shotgun (WGS) entry which is preliminary data.</text>
</comment>
<accession>A0A8H6WSF4</accession>
<evidence type="ECO:0000313" key="2">
    <source>
        <dbReference type="Proteomes" id="UP000620124"/>
    </source>
</evidence>
<dbReference type="EMBL" id="JACAZI010000037">
    <property type="protein sequence ID" value="KAF7328202.1"/>
    <property type="molecule type" value="Genomic_DNA"/>
</dbReference>
<keyword evidence="2" id="KW-1185">Reference proteome</keyword>
<name>A0A8H6WSF4_9AGAR</name>
<protein>
    <submittedName>
        <fullName evidence="1">Uncharacterized protein</fullName>
    </submittedName>
</protein>
<dbReference type="AlphaFoldDB" id="A0A8H6WSF4"/>
<reference evidence="1" key="1">
    <citation type="submission" date="2020-05" db="EMBL/GenBank/DDBJ databases">
        <title>Mycena genomes resolve the evolution of fungal bioluminescence.</title>
        <authorList>
            <person name="Tsai I.J."/>
        </authorList>
    </citation>
    <scope>NUCLEOTIDE SEQUENCE</scope>
    <source>
        <strain evidence="1">CCC161011</strain>
    </source>
</reference>
<dbReference type="Proteomes" id="UP000620124">
    <property type="component" value="Unassembled WGS sequence"/>
</dbReference>
<evidence type="ECO:0000313" key="1">
    <source>
        <dbReference type="EMBL" id="KAF7328202.1"/>
    </source>
</evidence>